<sequence length="68" mass="7724">MKKCSNRANDIVVFVYFIALSELFEDGPFALSGNPVVTTYTLLNAIGKLVVCKYHELSFPRSDFPHWL</sequence>
<proteinExistence type="predicted"/>
<evidence type="ECO:0000313" key="1">
    <source>
        <dbReference type="EMBL" id="DAD88743.1"/>
    </source>
</evidence>
<organism evidence="1">
    <name type="scientific">Caudovirales sp. ctikv1</name>
    <dbReference type="NCBI Taxonomy" id="2826781"/>
    <lineage>
        <taxon>Viruses</taxon>
        <taxon>Duplodnaviria</taxon>
        <taxon>Heunggongvirae</taxon>
        <taxon>Uroviricota</taxon>
        <taxon>Caudoviricetes</taxon>
    </lineage>
</organism>
<protein>
    <submittedName>
        <fullName evidence="1">Uncharacterized protein</fullName>
    </submittedName>
</protein>
<dbReference type="EMBL" id="BK015046">
    <property type="protein sequence ID" value="DAD88743.1"/>
    <property type="molecule type" value="Genomic_DNA"/>
</dbReference>
<name>A0A8S5N332_9CAUD</name>
<accession>A0A8S5N332</accession>
<reference evidence="1" key="1">
    <citation type="journal article" date="2021" name="Proc. Natl. Acad. Sci. U.S.A.">
        <title>A Catalog of Tens of Thousands of Viruses from Human Metagenomes Reveals Hidden Associations with Chronic Diseases.</title>
        <authorList>
            <person name="Tisza M.J."/>
            <person name="Buck C.B."/>
        </authorList>
    </citation>
    <scope>NUCLEOTIDE SEQUENCE</scope>
    <source>
        <strain evidence="1">Ctikv1</strain>
    </source>
</reference>